<feature type="compositionally biased region" description="Low complexity" evidence="1">
    <location>
        <begin position="29"/>
        <end position="40"/>
    </location>
</feature>
<accession>A0AAD5PIW4</accession>
<keyword evidence="3" id="KW-1185">Reference proteome</keyword>
<evidence type="ECO:0000313" key="3">
    <source>
        <dbReference type="Proteomes" id="UP001209540"/>
    </source>
</evidence>
<evidence type="ECO:0000256" key="1">
    <source>
        <dbReference type="SAM" id="MobiDB-lite"/>
    </source>
</evidence>
<reference evidence="2" key="1">
    <citation type="journal article" date="2022" name="IScience">
        <title>Evolution of zygomycete secretomes and the origins of terrestrial fungal ecologies.</title>
        <authorList>
            <person name="Chang Y."/>
            <person name="Wang Y."/>
            <person name="Mondo S."/>
            <person name="Ahrendt S."/>
            <person name="Andreopoulos W."/>
            <person name="Barry K."/>
            <person name="Beard J."/>
            <person name="Benny G.L."/>
            <person name="Blankenship S."/>
            <person name="Bonito G."/>
            <person name="Cuomo C."/>
            <person name="Desiro A."/>
            <person name="Gervers K.A."/>
            <person name="Hundley H."/>
            <person name="Kuo A."/>
            <person name="LaButti K."/>
            <person name="Lang B.F."/>
            <person name="Lipzen A."/>
            <person name="O'Donnell K."/>
            <person name="Pangilinan J."/>
            <person name="Reynolds N."/>
            <person name="Sandor L."/>
            <person name="Smith M.E."/>
            <person name="Tsang A."/>
            <person name="Grigoriev I.V."/>
            <person name="Stajich J.E."/>
            <person name="Spatafora J.W."/>
        </authorList>
    </citation>
    <scope>NUCLEOTIDE SEQUENCE</scope>
    <source>
        <strain evidence="2">RSA 2281</strain>
    </source>
</reference>
<dbReference type="AlphaFoldDB" id="A0AAD5PIW4"/>
<protein>
    <submittedName>
        <fullName evidence="2">Uncharacterized protein</fullName>
    </submittedName>
</protein>
<proteinExistence type="predicted"/>
<name>A0AAD5PIW4_9FUNG</name>
<dbReference type="EMBL" id="JAIXMP010000006">
    <property type="protein sequence ID" value="KAI9271885.1"/>
    <property type="molecule type" value="Genomic_DNA"/>
</dbReference>
<dbReference type="Proteomes" id="UP001209540">
    <property type="component" value="Unassembled WGS sequence"/>
</dbReference>
<gene>
    <name evidence="2" type="ORF">BDA99DRAFT_501248</name>
</gene>
<feature type="region of interest" description="Disordered" evidence="1">
    <location>
        <begin position="57"/>
        <end position="97"/>
    </location>
</feature>
<reference evidence="2" key="2">
    <citation type="submission" date="2023-02" db="EMBL/GenBank/DDBJ databases">
        <authorList>
            <consortium name="DOE Joint Genome Institute"/>
            <person name="Mondo S.J."/>
            <person name="Chang Y."/>
            <person name="Wang Y."/>
            <person name="Ahrendt S."/>
            <person name="Andreopoulos W."/>
            <person name="Barry K."/>
            <person name="Beard J."/>
            <person name="Benny G.L."/>
            <person name="Blankenship S."/>
            <person name="Bonito G."/>
            <person name="Cuomo C."/>
            <person name="Desiro A."/>
            <person name="Gervers K.A."/>
            <person name="Hundley H."/>
            <person name="Kuo A."/>
            <person name="LaButti K."/>
            <person name="Lang B.F."/>
            <person name="Lipzen A."/>
            <person name="O'Donnell K."/>
            <person name="Pangilinan J."/>
            <person name="Reynolds N."/>
            <person name="Sandor L."/>
            <person name="Smith M.W."/>
            <person name="Tsang A."/>
            <person name="Grigoriev I.V."/>
            <person name="Stajich J.E."/>
            <person name="Spatafora J.W."/>
        </authorList>
    </citation>
    <scope>NUCLEOTIDE SEQUENCE</scope>
    <source>
        <strain evidence="2">RSA 2281</strain>
    </source>
</reference>
<organism evidence="2 3">
    <name type="scientific">Phascolomyces articulosus</name>
    <dbReference type="NCBI Taxonomy" id="60185"/>
    <lineage>
        <taxon>Eukaryota</taxon>
        <taxon>Fungi</taxon>
        <taxon>Fungi incertae sedis</taxon>
        <taxon>Mucoromycota</taxon>
        <taxon>Mucoromycotina</taxon>
        <taxon>Mucoromycetes</taxon>
        <taxon>Mucorales</taxon>
        <taxon>Lichtheimiaceae</taxon>
        <taxon>Phascolomyces</taxon>
    </lineage>
</organism>
<feature type="compositionally biased region" description="Low complexity" evidence="1">
    <location>
        <begin position="65"/>
        <end position="82"/>
    </location>
</feature>
<evidence type="ECO:0000313" key="2">
    <source>
        <dbReference type="EMBL" id="KAI9271885.1"/>
    </source>
</evidence>
<feature type="compositionally biased region" description="Polar residues" evidence="1">
    <location>
        <begin position="1"/>
        <end position="13"/>
    </location>
</feature>
<comment type="caution">
    <text evidence="2">The sequence shown here is derived from an EMBL/GenBank/DDBJ whole genome shotgun (WGS) entry which is preliminary data.</text>
</comment>
<feature type="region of interest" description="Disordered" evidence="1">
    <location>
        <begin position="1"/>
        <end position="43"/>
    </location>
</feature>
<sequence>MAIASIFQSSSPSTKKRPSLEISINKRWSTSTTSVDSPTSRVRQRFSSILHKRKSSIATLDTLDSQHSSSEPRYSSSSDRSSLQQPPTPPPHTPSYHHDTLFQVVEEKHHNPPLNLAHQVRIVLGNTMDDIDEEIDLEWEDHRRQLRQSLQLPKQPISYHDIM</sequence>